<evidence type="ECO:0000256" key="6">
    <source>
        <dbReference type="ARBA" id="ARBA00023157"/>
    </source>
</evidence>
<dbReference type="EMBL" id="JBFOLJ010000015">
    <property type="protein sequence ID" value="KAL2473118.1"/>
    <property type="molecule type" value="Genomic_DNA"/>
</dbReference>
<feature type="domain" description="Phytocyanin" evidence="13">
    <location>
        <begin position="27"/>
        <end position="129"/>
    </location>
</feature>
<name>A0ABD1QA77_9LAMI</name>
<evidence type="ECO:0000256" key="4">
    <source>
        <dbReference type="ARBA" id="ARBA00022729"/>
    </source>
</evidence>
<evidence type="ECO:0000256" key="12">
    <source>
        <dbReference type="SAM" id="SignalP"/>
    </source>
</evidence>
<dbReference type="Gene3D" id="2.60.40.420">
    <property type="entry name" value="Cupredoxins - blue copper proteins"/>
    <property type="match status" value="1"/>
</dbReference>
<dbReference type="InterPro" id="IPR039391">
    <property type="entry name" value="Phytocyanin-like"/>
</dbReference>
<keyword evidence="2" id="KW-1003">Cell membrane</keyword>
<keyword evidence="6" id="KW-1015">Disulfide bond</keyword>
<evidence type="ECO:0000256" key="9">
    <source>
        <dbReference type="ARBA" id="ARBA00035011"/>
    </source>
</evidence>
<dbReference type="PANTHER" id="PTHR33021">
    <property type="entry name" value="BLUE COPPER PROTEIN"/>
    <property type="match status" value="1"/>
</dbReference>
<feature type="signal peptide" evidence="12">
    <location>
        <begin position="1"/>
        <end position="26"/>
    </location>
</feature>
<keyword evidence="3" id="KW-0336">GPI-anchor</keyword>
<dbReference type="PROSITE" id="PS51485">
    <property type="entry name" value="PHYTOCYANIN"/>
    <property type="match status" value="1"/>
</dbReference>
<keyword evidence="11" id="KW-1133">Transmembrane helix</keyword>
<gene>
    <name evidence="14" type="ORF">Fot_48854</name>
</gene>
<evidence type="ECO:0000256" key="10">
    <source>
        <dbReference type="SAM" id="MobiDB-lite"/>
    </source>
</evidence>
<dbReference type="InterPro" id="IPR008972">
    <property type="entry name" value="Cupredoxin"/>
</dbReference>
<evidence type="ECO:0000256" key="5">
    <source>
        <dbReference type="ARBA" id="ARBA00023136"/>
    </source>
</evidence>
<comment type="caution">
    <text evidence="14">The sequence shown here is derived from an EMBL/GenBank/DDBJ whole genome shotgun (WGS) entry which is preliminary data.</text>
</comment>
<accession>A0ABD1QA77</accession>
<dbReference type="SUPFAM" id="SSF49503">
    <property type="entry name" value="Cupredoxins"/>
    <property type="match status" value="1"/>
</dbReference>
<sequence length="195" mass="21558">MASGTAVTSKILKNVLFFSLMISVISYQFEVGEETGWVRPTGNEPETYNEWAARNRFRIGDTLYFKYQKDSVLVVNSADYLNCNTSNPISKFDDGNTVFRFDRSGFFYFISGQSGHCKSGQRLIVRVMHPSEVESPVSSPSPVPSPAEAERSGGDGGWDSDDWGPPGISSTTRLTVASYFMTALAGILVILYLFM</sequence>
<dbReference type="AlphaFoldDB" id="A0ABD1QA77"/>
<dbReference type="InterPro" id="IPR041846">
    <property type="entry name" value="ENL_dom"/>
</dbReference>
<dbReference type="CDD" id="cd11019">
    <property type="entry name" value="OsENODL1_like"/>
    <property type="match status" value="1"/>
</dbReference>
<evidence type="ECO:0000313" key="15">
    <source>
        <dbReference type="Proteomes" id="UP001604277"/>
    </source>
</evidence>
<dbReference type="Pfam" id="PF02298">
    <property type="entry name" value="Cu_bind_like"/>
    <property type="match status" value="1"/>
</dbReference>
<feature type="transmembrane region" description="Helical" evidence="11">
    <location>
        <begin position="176"/>
        <end position="194"/>
    </location>
</feature>
<keyword evidence="5 11" id="KW-0472">Membrane</keyword>
<dbReference type="GO" id="GO:0005886">
    <property type="term" value="C:plasma membrane"/>
    <property type="evidence" value="ECO:0007669"/>
    <property type="project" value="UniProtKB-SubCell"/>
</dbReference>
<keyword evidence="11" id="KW-0812">Transmembrane</keyword>
<evidence type="ECO:0000256" key="7">
    <source>
        <dbReference type="ARBA" id="ARBA00023180"/>
    </source>
</evidence>
<dbReference type="FunFam" id="2.60.40.420:FF:000010">
    <property type="entry name" value="Early nodulin-like protein 1"/>
    <property type="match status" value="1"/>
</dbReference>
<feature type="region of interest" description="Disordered" evidence="10">
    <location>
        <begin position="133"/>
        <end position="165"/>
    </location>
</feature>
<evidence type="ECO:0000256" key="3">
    <source>
        <dbReference type="ARBA" id="ARBA00022622"/>
    </source>
</evidence>
<evidence type="ECO:0000256" key="8">
    <source>
        <dbReference type="ARBA" id="ARBA00023288"/>
    </source>
</evidence>
<comment type="subcellular location">
    <subcellularLocation>
        <location evidence="1">Cell membrane</location>
        <topology evidence="1">Lipid-anchor</topology>
        <topology evidence="1">GPI-anchor</topology>
    </subcellularLocation>
</comment>
<evidence type="ECO:0000259" key="13">
    <source>
        <dbReference type="PROSITE" id="PS51485"/>
    </source>
</evidence>
<feature type="chain" id="PRO_5044856404" evidence="12">
    <location>
        <begin position="27"/>
        <end position="195"/>
    </location>
</feature>
<evidence type="ECO:0000313" key="14">
    <source>
        <dbReference type="EMBL" id="KAL2473118.1"/>
    </source>
</evidence>
<reference evidence="15" key="1">
    <citation type="submission" date="2024-07" db="EMBL/GenBank/DDBJ databases">
        <title>Two chromosome-level genome assemblies of Korean endemic species Abeliophyllum distichum and Forsythia ovata (Oleaceae).</title>
        <authorList>
            <person name="Jang H."/>
        </authorList>
    </citation>
    <scope>NUCLEOTIDE SEQUENCE [LARGE SCALE GENOMIC DNA]</scope>
</reference>
<keyword evidence="4 12" id="KW-0732">Signal</keyword>
<evidence type="ECO:0000256" key="2">
    <source>
        <dbReference type="ARBA" id="ARBA00022475"/>
    </source>
</evidence>
<keyword evidence="7" id="KW-0325">Glycoprotein</keyword>
<dbReference type="Proteomes" id="UP001604277">
    <property type="component" value="Unassembled WGS sequence"/>
</dbReference>
<protein>
    <submittedName>
        <fullName evidence="14">Mavicyanin-like</fullName>
    </submittedName>
</protein>
<dbReference type="GO" id="GO:0098552">
    <property type="term" value="C:side of membrane"/>
    <property type="evidence" value="ECO:0007669"/>
    <property type="project" value="UniProtKB-KW"/>
</dbReference>
<keyword evidence="8" id="KW-0449">Lipoprotein</keyword>
<evidence type="ECO:0000256" key="1">
    <source>
        <dbReference type="ARBA" id="ARBA00004609"/>
    </source>
</evidence>
<proteinExistence type="inferred from homology"/>
<comment type="similarity">
    <text evidence="9">Belongs to the early nodulin-like (ENODL) family.</text>
</comment>
<organism evidence="14 15">
    <name type="scientific">Forsythia ovata</name>
    <dbReference type="NCBI Taxonomy" id="205694"/>
    <lineage>
        <taxon>Eukaryota</taxon>
        <taxon>Viridiplantae</taxon>
        <taxon>Streptophyta</taxon>
        <taxon>Embryophyta</taxon>
        <taxon>Tracheophyta</taxon>
        <taxon>Spermatophyta</taxon>
        <taxon>Magnoliopsida</taxon>
        <taxon>eudicotyledons</taxon>
        <taxon>Gunneridae</taxon>
        <taxon>Pentapetalae</taxon>
        <taxon>asterids</taxon>
        <taxon>lamiids</taxon>
        <taxon>Lamiales</taxon>
        <taxon>Oleaceae</taxon>
        <taxon>Forsythieae</taxon>
        <taxon>Forsythia</taxon>
    </lineage>
</organism>
<dbReference type="InterPro" id="IPR003245">
    <property type="entry name" value="Phytocyanin_dom"/>
</dbReference>
<evidence type="ECO:0000256" key="11">
    <source>
        <dbReference type="SAM" id="Phobius"/>
    </source>
</evidence>
<keyword evidence="15" id="KW-1185">Reference proteome</keyword>
<dbReference type="PANTHER" id="PTHR33021:SF14">
    <property type="entry name" value="OS01G0272700 PROTEIN"/>
    <property type="match status" value="1"/>
</dbReference>